<feature type="transmembrane region" description="Helical" evidence="4">
    <location>
        <begin position="266"/>
        <end position="289"/>
    </location>
</feature>
<gene>
    <name evidence="6" type="ORF">JDV02_006521</name>
</gene>
<feature type="transmembrane region" description="Helical" evidence="4">
    <location>
        <begin position="356"/>
        <end position="381"/>
    </location>
</feature>
<dbReference type="OrthoDB" id="6499973at2759"/>
<dbReference type="PANTHER" id="PTHR11360:SF319">
    <property type="entry name" value="MAJOR FACILITATOR SUPERFAMILY (MFS) PROFILE DOMAIN-CONTAINING PROTEIN"/>
    <property type="match status" value="1"/>
</dbReference>
<dbReference type="AlphaFoldDB" id="A0A9Q8VC75"/>
<dbReference type="GeneID" id="72068470"/>
<dbReference type="RefSeq" id="XP_047843914.1">
    <property type="nucleotide sequence ID" value="XM_047987924.1"/>
</dbReference>
<dbReference type="GO" id="GO:0016020">
    <property type="term" value="C:membrane"/>
    <property type="evidence" value="ECO:0007669"/>
    <property type="project" value="UniProtKB-SubCell"/>
</dbReference>
<dbReference type="KEGG" id="ptkz:JDV02_006521"/>
<feature type="transmembrane region" description="Helical" evidence="4">
    <location>
        <begin position="425"/>
        <end position="443"/>
    </location>
</feature>
<evidence type="ECO:0000313" key="7">
    <source>
        <dbReference type="Proteomes" id="UP000829364"/>
    </source>
</evidence>
<evidence type="ECO:0000256" key="4">
    <source>
        <dbReference type="SAM" id="Phobius"/>
    </source>
</evidence>
<feature type="region of interest" description="Disordered" evidence="3">
    <location>
        <begin position="1"/>
        <end position="32"/>
    </location>
</feature>
<name>A0A9Q8VC75_9HYPO</name>
<organism evidence="6 7">
    <name type="scientific">Purpureocillium takamizusanense</name>
    <dbReference type="NCBI Taxonomy" id="2060973"/>
    <lineage>
        <taxon>Eukaryota</taxon>
        <taxon>Fungi</taxon>
        <taxon>Dikarya</taxon>
        <taxon>Ascomycota</taxon>
        <taxon>Pezizomycotina</taxon>
        <taxon>Sordariomycetes</taxon>
        <taxon>Hypocreomycetidae</taxon>
        <taxon>Hypocreales</taxon>
        <taxon>Ophiocordycipitaceae</taxon>
        <taxon>Purpureocillium</taxon>
    </lineage>
</organism>
<dbReference type="InterPro" id="IPR011701">
    <property type="entry name" value="MFS"/>
</dbReference>
<feature type="transmembrane region" description="Helical" evidence="4">
    <location>
        <begin position="330"/>
        <end position="350"/>
    </location>
</feature>
<feature type="compositionally biased region" description="Low complexity" evidence="3">
    <location>
        <begin position="22"/>
        <end position="32"/>
    </location>
</feature>
<dbReference type="InterPro" id="IPR036259">
    <property type="entry name" value="MFS_trans_sf"/>
</dbReference>
<feature type="transmembrane region" description="Helical" evidence="4">
    <location>
        <begin position="301"/>
        <end position="323"/>
    </location>
</feature>
<comment type="subcellular location">
    <subcellularLocation>
        <location evidence="1">Membrane</location>
        <topology evidence="1">Multi-pass membrane protein</topology>
    </subcellularLocation>
</comment>
<feature type="transmembrane region" description="Helical" evidence="4">
    <location>
        <begin position="140"/>
        <end position="159"/>
    </location>
</feature>
<feature type="domain" description="Major facilitator superfamily (MFS) profile" evidence="5">
    <location>
        <begin position="67"/>
        <end position="446"/>
    </location>
</feature>
<feature type="transmembrane region" description="Helical" evidence="4">
    <location>
        <begin position="193"/>
        <end position="213"/>
    </location>
</feature>
<keyword evidence="4" id="KW-0812">Transmembrane</keyword>
<dbReference type="PROSITE" id="PS50850">
    <property type="entry name" value="MFS"/>
    <property type="match status" value="1"/>
</dbReference>
<dbReference type="CDD" id="cd17352">
    <property type="entry name" value="MFS_MCT_SLC16"/>
    <property type="match status" value="1"/>
</dbReference>
<dbReference type="GO" id="GO:0022857">
    <property type="term" value="F:transmembrane transporter activity"/>
    <property type="evidence" value="ECO:0007669"/>
    <property type="project" value="InterPro"/>
</dbReference>
<dbReference type="Gene3D" id="1.20.1250.20">
    <property type="entry name" value="MFS general substrate transporter like domains"/>
    <property type="match status" value="2"/>
</dbReference>
<dbReference type="InterPro" id="IPR020846">
    <property type="entry name" value="MFS_dom"/>
</dbReference>
<evidence type="ECO:0000313" key="6">
    <source>
        <dbReference type="EMBL" id="UNI20433.1"/>
    </source>
</evidence>
<evidence type="ECO:0000259" key="5">
    <source>
        <dbReference type="PROSITE" id="PS50850"/>
    </source>
</evidence>
<evidence type="ECO:0000256" key="3">
    <source>
        <dbReference type="SAM" id="MobiDB-lite"/>
    </source>
</evidence>
<feature type="transmembrane region" description="Helical" evidence="4">
    <location>
        <begin position="225"/>
        <end position="245"/>
    </location>
</feature>
<comment type="similarity">
    <text evidence="2">Belongs to the major facilitator superfamily. Monocarboxylate porter (TC 2.A.1.13) family.</text>
</comment>
<feature type="transmembrane region" description="Helical" evidence="4">
    <location>
        <begin position="165"/>
        <end position="186"/>
    </location>
</feature>
<dbReference type="SUPFAM" id="SSF103473">
    <property type="entry name" value="MFS general substrate transporter"/>
    <property type="match status" value="1"/>
</dbReference>
<dbReference type="Proteomes" id="UP000829364">
    <property type="component" value="Chromosome 6"/>
</dbReference>
<sequence>MPLSPQHHAPQALPEHEKTDADACSSSSSPPSSAAAAVAAKVISPSADDNGPPDATSFPDGGARAWLVAAGAAGAFFCTLGYTNAFGIFQAYYAFELLPHEGADRIAWIGSVQAFLMFATGAMGGPLFDRYGAWVIRPAAVLYVFAIMMTSLCTRYWQFMLAQGVLTGLANGLVMFPALAAVPQWFDKRRGAAMGIAVAGSSIGAIVFPIMLSNLLTRTGLGFGWSVRVVGFVMLPALALSSLAVRSRLPPRRTRFFLWYAFRDPMYDLLVAAFFFAMIGMFVPLFLIPTYAITRGMGETLASYLVAIINGASVFGRVIPGVVGDKFGRINILTAAAATTAVLIFCWPHAQSNAAIIVFSALFGFFSGAIISGGSVAVTLCVDRPENIGTYMGVGMALASFSALVGPPVSGSLVERYHGFHELSYFSGAMTFFGALLAVLAKLKSPVGLLGKT</sequence>
<keyword evidence="7" id="KW-1185">Reference proteome</keyword>
<feature type="transmembrane region" description="Helical" evidence="4">
    <location>
        <begin position="388"/>
        <end position="405"/>
    </location>
</feature>
<proteinExistence type="inferred from homology"/>
<protein>
    <recommendedName>
        <fullName evidence="5">Major facilitator superfamily (MFS) profile domain-containing protein</fullName>
    </recommendedName>
</protein>
<keyword evidence="4" id="KW-1133">Transmembrane helix</keyword>
<accession>A0A9Q8VC75</accession>
<evidence type="ECO:0000256" key="2">
    <source>
        <dbReference type="ARBA" id="ARBA00006727"/>
    </source>
</evidence>
<dbReference type="EMBL" id="CP086359">
    <property type="protein sequence ID" value="UNI20433.1"/>
    <property type="molecule type" value="Genomic_DNA"/>
</dbReference>
<feature type="transmembrane region" description="Helical" evidence="4">
    <location>
        <begin position="66"/>
        <end position="94"/>
    </location>
</feature>
<dbReference type="PANTHER" id="PTHR11360">
    <property type="entry name" value="MONOCARBOXYLATE TRANSPORTER"/>
    <property type="match status" value="1"/>
</dbReference>
<keyword evidence="4" id="KW-0472">Membrane</keyword>
<feature type="transmembrane region" description="Helical" evidence="4">
    <location>
        <begin position="106"/>
        <end position="128"/>
    </location>
</feature>
<evidence type="ECO:0000256" key="1">
    <source>
        <dbReference type="ARBA" id="ARBA00004141"/>
    </source>
</evidence>
<dbReference type="InterPro" id="IPR050327">
    <property type="entry name" value="Proton-linked_MCT"/>
</dbReference>
<reference evidence="6" key="1">
    <citation type="submission" date="2021-11" db="EMBL/GenBank/DDBJ databases">
        <title>Purpureocillium_takamizusanense_genome.</title>
        <authorList>
            <person name="Nguyen N.-H."/>
        </authorList>
    </citation>
    <scope>NUCLEOTIDE SEQUENCE</scope>
    <source>
        <strain evidence="6">PT3</strain>
    </source>
</reference>
<dbReference type="Pfam" id="PF07690">
    <property type="entry name" value="MFS_1"/>
    <property type="match status" value="1"/>
</dbReference>